<dbReference type="Proteomes" id="UP001176517">
    <property type="component" value="Unassembled WGS sequence"/>
</dbReference>
<accession>A0AAN6GJD5</accession>
<reference evidence="2" key="1">
    <citation type="journal article" date="2023" name="PhytoFront">
        <title>Draft Genome Resources of Seven Strains of Tilletia horrida, Causal Agent of Kernel Smut of Rice.</title>
        <authorList>
            <person name="Khanal S."/>
            <person name="Antony Babu S."/>
            <person name="Zhou X.G."/>
        </authorList>
    </citation>
    <scope>NUCLEOTIDE SEQUENCE</scope>
    <source>
        <strain evidence="2">TX6</strain>
    </source>
</reference>
<feature type="region of interest" description="Disordered" evidence="1">
    <location>
        <begin position="204"/>
        <end position="260"/>
    </location>
</feature>
<evidence type="ECO:0000256" key="1">
    <source>
        <dbReference type="SAM" id="MobiDB-lite"/>
    </source>
</evidence>
<dbReference type="AlphaFoldDB" id="A0AAN6GJD5"/>
<keyword evidence="3" id="KW-1185">Reference proteome</keyword>
<evidence type="ECO:0000313" key="3">
    <source>
        <dbReference type="Proteomes" id="UP001176517"/>
    </source>
</evidence>
<proteinExistence type="predicted"/>
<dbReference type="EMBL" id="JAPDMZ010000390">
    <property type="protein sequence ID" value="KAK0543193.1"/>
    <property type="molecule type" value="Genomic_DNA"/>
</dbReference>
<name>A0AAN6GJD5_9BASI</name>
<evidence type="ECO:0000313" key="2">
    <source>
        <dbReference type="EMBL" id="KAK0543193.1"/>
    </source>
</evidence>
<sequence>MTSQASMDSACSTTFSGLLNVDSVIRRGNTNYYDVLAQHTTTGHSGSDGESKQIDVAIIVYADTAPFSVNDVIHASGTWIPTANPFLSMDSFTVLLRGENDLPDDFEPAAPTIFAICFVVDINEAAGLIKVRMIDYDRRVSRRTSADINILRVGRRWDKTAWPRVGTAIQVRGTIHSQNDVTSIFSIQADAIGFLPISLAADTSGTPSPKKRKFARKVSSVSDSTPLPPNDEEFTPPPSEPATPTPAAAPSTSRGKGRSR</sequence>
<protein>
    <submittedName>
        <fullName evidence="2">Uncharacterized protein</fullName>
    </submittedName>
</protein>
<organism evidence="2 3">
    <name type="scientific">Tilletia horrida</name>
    <dbReference type="NCBI Taxonomy" id="155126"/>
    <lineage>
        <taxon>Eukaryota</taxon>
        <taxon>Fungi</taxon>
        <taxon>Dikarya</taxon>
        <taxon>Basidiomycota</taxon>
        <taxon>Ustilaginomycotina</taxon>
        <taxon>Exobasidiomycetes</taxon>
        <taxon>Tilletiales</taxon>
        <taxon>Tilletiaceae</taxon>
        <taxon>Tilletia</taxon>
    </lineage>
</organism>
<feature type="compositionally biased region" description="Pro residues" evidence="1">
    <location>
        <begin position="235"/>
        <end position="244"/>
    </location>
</feature>
<gene>
    <name evidence="2" type="ORF">OC846_006504</name>
</gene>
<comment type="caution">
    <text evidence="2">The sequence shown here is derived from an EMBL/GenBank/DDBJ whole genome shotgun (WGS) entry which is preliminary data.</text>
</comment>